<dbReference type="Gene3D" id="2.50.20.10">
    <property type="entry name" value="Lipoprotein localisation LolA/LolB/LppX"/>
    <property type="match status" value="1"/>
</dbReference>
<organism evidence="2 3">
    <name type="scientific">Persicitalea jodogahamensis</name>
    <dbReference type="NCBI Taxonomy" id="402147"/>
    <lineage>
        <taxon>Bacteria</taxon>
        <taxon>Pseudomonadati</taxon>
        <taxon>Bacteroidota</taxon>
        <taxon>Cytophagia</taxon>
        <taxon>Cytophagales</taxon>
        <taxon>Spirosomataceae</taxon>
        <taxon>Persicitalea</taxon>
    </lineage>
</organism>
<dbReference type="RefSeq" id="WP_189563737.1">
    <property type="nucleotide sequence ID" value="NZ_BMXF01000001.1"/>
</dbReference>
<dbReference type="Proteomes" id="UP000598271">
    <property type="component" value="Unassembled WGS sequence"/>
</dbReference>
<name>A0A8J3D2R6_9BACT</name>
<proteinExistence type="predicted"/>
<protein>
    <recommendedName>
        <fullName evidence="4">Outer membrane lipoprotein-sorting protein</fullName>
    </recommendedName>
</protein>
<evidence type="ECO:0000256" key="1">
    <source>
        <dbReference type="SAM" id="SignalP"/>
    </source>
</evidence>
<keyword evidence="1" id="KW-0732">Signal</keyword>
<reference evidence="2 3" key="1">
    <citation type="journal article" date="2014" name="Int. J. Syst. Evol. Microbiol.">
        <title>Complete genome sequence of Corynebacterium casei LMG S-19264T (=DSM 44701T), isolated from a smear-ripened cheese.</title>
        <authorList>
            <consortium name="US DOE Joint Genome Institute (JGI-PGF)"/>
            <person name="Walter F."/>
            <person name="Albersmeier A."/>
            <person name="Kalinowski J."/>
            <person name="Ruckert C."/>
        </authorList>
    </citation>
    <scope>NUCLEOTIDE SEQUENCE [LARGE SCALE GENOMIC DNA]</scope>
    <source>
        <strain evidence="2 3">KCTC 12866</strain>
    </source>
</reference>
<keyword evidence="3" id="KW-1185">Reference proteome</keyword>
<feature type="signal peptide" evidence="1">
    <location>
        <begin position="1"/>
        <end position="21"/>
    </location>
</feature>
<feature type="chain" id="PRO_5035156257" description="Outer membrane lipoprotein-sorting protein" evidence="1">
    <location>
        <begin position="22"/>
        <end position="235"/>
    </location>
</feature>
<accession>A0A8J3D2R6</accession>
<evidence type="ECO:0000313" key="3">
    <source>
        <dbReference type="Proteomes" id="UP000598271"/>
    </source>
</evidence>
<evidence type="ECO:0000313" key="2">
    <source>
        <dbReference type="EMBL" id="GHB62584.1"/>
    </source>
</evidence>
<dbReference type="EMBL" id="BMXF01000001">
    <property type="protein sequence ID" value="GHB62584.1"/>
    <property type="molecule type" value="Genomic_DNA"/>
</dbReference>
<sequence>MKHKAILGLLLGLGLGLTSFAQELTTADAVVEKYLTAVGGKDKIRSMQDMTVTATTDIQGRTMETETKLKIPNKFKQTSYMMGNEAGGSTYDGTTLSRSMRGQTTTKQGQEAYQEFILNHPFPEIFYDSLKVEKKLIGTEKVDGKDAYDVEFASNGNTWHDFFDKESGLKVKRTTTTESPRGKMAAEFTYGDYKAVNGIMFPFTSSRKFGQFEMSSETQSIKLNKGIDDKQFKIK</sequence>
<gene>
    <name evidence="2" type="ORF">GCM10007390_15520</name>
</gene>
<dbReference type="AlphaFoldDB" id="A0A8J3D2R6"/>
<comment type="caution">
    <text evidence="2">The sequence shown here is derived from an EMBL/GenBank/DDBJ whole genome shotgun (WGS) entry which is preliminary data.</text>
</comment>
<evidence type="ECO:0008006" key="4">
    <source>
        <dbReference type="Google" id="ProtNLM"/>
    </source>
</evidence>